<dbReference type="Proteomes" id="UP000007802">
    <property type="component" value="Unassembled WGS sequence"/>
</dbReference>
<dbReference type="AlphaFoldDB" id="A0A0J9EJR2"/>
<proteinExistence type="predicted"/>
<protein>
    <submittedName>
        <fullName evidence="1">Uncharacterized protein</fullName>
    </submittedName>
</protein>
<accession>A0A0J9EJR2</accession>
<evidence type="ECO:0000313" key="1">
    <source>
        <dbReference type="EMBL" id="KMW66416.1"/>
    </source>
</evidence>
<reference evidence="1" key="1">
    <citation type="submission" date="2010-03" db="EMBL/GenBank/DDBJ databases">
        <title>Annotation of Blastomyces dermatitidis strain ATCC 18188.</title>
        <authorList>
            <consortium name="The Broad Institute Genome Sequencing Platform"/>
            <consortium name="Broad Institute Genome Sequencing Center for Infectious Disease."/>
            <person name="Cuomo C."/>
            <person name="Klein B."/>
            <person name="Sullivan T."/>
            <person name="Heitman J."/>
            <person name="Young S."/>
            <person name="Zeng Q."/>
            <person name="Gargeya S."/>
            <person name="Alvarado L."/>
            <person name="Berlin A.M."/>
            <person name="Chapman S.B."/>
            <person name="Chen Z."/>
            <person name="Freedman E."/>
            <person name="Gellesch M."/>
            <person name="Goldberg J."/>
            <person name="Griggs A."/>
            <person name="Gujja S."/>
            <person name="Heilman E."/>
            <person name="Heiman D."/>
            <person name="Howarth C."/>
            <person name="Mehta T."/>
            <person name="Neiman D."/>
            <person name="Pearson M."/>
            <person name="Roberts A."/>
            <person name="Saif S."/>
            <person name="Shea T."/>
            <person name="Shenoy N."/>
            <person name="Sisk P."/>
            <person name="Stolte C."/>
            <person name="Sykes S."/>
            <person name="White J."/>
            <person name="Yandava C."/>
            <person name="Haas B."/>
            <person name="Nusbaum C."/>
            <person name="Birren B."/>
        </authorList>
    </citation>
    <scope>NUCLEOTIDE SEQUENCE</scope>
    <source>
        <strain evidence="1">ATCC 18188</strain>
    </source>
</reference>
<gene>
    <name evidence="1" type="ORF">BDDG_11539</name>
</gene>
<sequence length="84" mass="9726">MVQHDPRRQPCGGAPYPFDDTRIFPGDVIIDAVVEYDFGRRYSVSIGNLKSKEFEPSSSQVLRRDEHALNFKSRCPRIFVLFSY</sequence>
<dbReference type="EMBL" id="GG749407">
    <property type="protein sequence ID" value="KMW66416.1"/>
    <property type="molecule type" value="Genomic_DNA"/>
</dbReference>
<organism evidence="1">
    <name type="scientific">Ajellomyces dermatitidis (strain ATCC 18188 / CBS 674.68)</name>
    <name type="common">Blastomyces dermatitidis</name>
    <dbReference type="NCBI Taxonomy" id="653446"/>
    <lineage>
        <taxon>Eukaryota</taxon>
        <taxon>Fungi</taxon>
        <taxon>Dikarya</taxon>
        <taxon>Ascomycota</taxon>
        <taxon>Pezizomycotina</taxon>
        <taxon>Eurotiomycetes</taxon>
        <taxon>Eurotiomycetidae</taxon>
        <taxon>Onygenales</taxon>
        <taxon>Ajellomycetaceae</taxon>
        <taxon>Blastomyces</taxon>
    </lineage>
</organism>
<name>A0A0J9EJR2_AJEDA</name>